<dbReference type="AlphaFoldDB" id="A0A381XIN8"/>
<dbReference type="InterPro" id="IPR006009">
    <property type="entry name" value="GlcNAc_MurG"/>
</dbReference>
<evidence type="ECO:0000256" key="8">
    <source>
        <dbReference type="ARBA" id="ARBA00023306"/>
    </source>
</evidence>
<keyword evidence="2" id="KW-0132">Cell division</keyword>
<keyword evidence="1" id="KW-1003">Cell membrane</keyword>
<evidence type="ECO:0000256" key="7">
    <source>
        <dbReference type="ARBA" id="ARBA00023136"/>
    </source>
</evidence>
<evidence type="ECO:0000259" key="11">
    <source>
        <dbReference type="Pfam" id="PF04101"/>
    </source>
</evidence>
<dbReference type="InterPro" id="IPR007235">
    <property type="entry name" value="Glyco_trans_28_C"/>
</dbReference>
<dbReference type="GO" id="GO:0071555">
    <property type="term" value="P:cell wall organization"/>
    <property type="evidence" value="ECO:0007669"/>
    <property type="project" value="UniProtKB-KW"/>
</dbReference>
<keyword evidence="5" id="KW-0133">Cell shape</keyword>
<dbReference type="GO" id="GO:0009252">
    <property type="term" value="P:peptidoglycan biosynthetic process"/>
    <property type="evidence" value="ECO:0007669"/>
    <property type="project" value="UniProtKB-KW"/>
</dbReference>
<organism evidence="12">
    <name type="scientific">marine metagenome</name>
    <dbReference type="NCBI Taxonomy" id="408172"/>
    <lineage>
        <taxon>unclassified sequences</taxon>
        <taxon>metagenomes</taxon>
        <taxon>ecological metagenomes</taxon>
    </lineage>
</organism>
<proteinExistence type="inferred from homology"/>
<dbReference type="GO" id="GO:0051301">
    <property type="term" value="P:cell division"/>
    <property type="evidence" value="ECO:0007669"/>
    <property type="project" value="UniProtKB-KW"/>
</dbReference>
<keyword evidence="8" id="KW-0131">Cell cycle</keyword>
<keyword evidence="4" id="KW-0808">Transferase</keyword>
<evidence type="ECO:0000256" key="4">
    <source>
        <dbReference type="ARBA" id="ARBA00022679"/>
    </source>
</evidence>
<dbReference type="HAMAP" id="MF_00033">
    <property type="entry name" value="MurG"/>
    <property type="match status" value="1"/>
</dbReference>
<evidence type="ECO:0000256" key="3">
    <source>
        <dbReference type="ARBA" id="ARBA00022676"/>
    </source>
</evidence>
<evidence type="ECO:0008006" key="13">
    <source>
        <dbReference type="Google" id="ProtNLM"/>
    </source>
</evidence>
<evidence type="ECO:0000256" key="9">
    <source>
        <dbReference type="ARBA" id="ARBA00023316"/>
    </source>
</evidence>
<evidence type="ECO:0000313" key="12">
    <source>
        <dbReference type="EMBL" id="SVA64362.1"/>
    </source>
</evidence>
<keyword evidence="7" id="KW-0472">Membrane</keyword>
<dbReference type="Gene3D" id="3.40.50.2000">
    <property type="entry name" value="Glycogen Phosphorylase B"/>
    <property type="match status" value="2"/>
</dbReference>
<reference evidence="12" key="1">
    <citation type="submission" date="2018-05" db="EMBL/GenBank/DDBJ databases">
        <authorList>
            <person name="Lanie J.A."/>
            <person name="Ng W.-L."/>
            <person name="Kazmierczak K.M."/>
            <person name="Andrzejewski T.M."/>
            <person name="Davidsen T.M."/>
            <person name="Wayne K.J."/>
            <person name="Tettelin H."/>
            <person name="Glass J.I."/>
            <person name="Rusch D."/>
            <person name="Podicherti R."/>
            <person name="Tsui H.-C.T."/>
            <person name="Winkler M.E."/>
        </authorList>
    </citation>
    <scope>NUCLEOTIDE SEQUENCE</scope>
</reference>
<keyword evidence="6" id="KW-0573">Peptidoglycan synthesis</keyword>
<keyword evidence="9" id="KW-0961">Cell wall biogenesis/degradation</keyword>
<evidence type="ECO:0000256" key="6">
    <source>
        <dbReference type="ARBA" id="ARBA00022984"/>
    </source>
</evidence>
<evidence type="ECO:0000256" key="2">
    <source>
        <dbReference type="ARBA" id="ARBA00022618"/>
    </source>
</evidence>
<dbReference type="PANTHER" id="PTHR21015:SF22">
    <property type="entry name" value="GLYCOSYLTRANSFERASE"/>
    <property type="match status" value="1"/>
</dbReference>
<accession>A0A381XIN8</accession>
<gene>
    <name evidence="12" type="ORF">METZ01_LOCUS117216</name>
</gene>
<feature type="domain" description="Glycosyltransferase family 28 N-terminal" evidence="10">
    <location>
        <begin position="2"/>
        <end position="137"/>
    </location>
</feature>
<protein>
    <recommendedName>
        <fullName evidence="13">Glycosyltransferase family 28 N-terminal domain-containing protein</fullName>
    </recommendedName>
</protein>
<dbReference type="SUPFAM" id="SSF53756">
    <property type="entry name" value="UDP-Glycosyltransferase/glycogen phosphorylase"/>
    <property type="match status" value="1"/>
</dbReference>
<dbReference type="EMBL" id="UINC01015249">
    <property type="protein sequence ID" value="SVA64362.1"/>
    <property type="molecule type" value="Genomic_DNA"/>
</dbReference>
<dbReference type="Pfam" id="PF04101">
    <property type="entry name" value="Glyco_tran_28_C"/>
    <property type="match status" value="1"/>
</dbReference>
<keyword evidence="3" id="KW-0328">Glycosyltransferase</keyword>
<dbReference type="PANTHER" id="PTHR21015">
    <property type="entry name" value="UDP-N-ACETYLGLUCOSAMINE--N-ACETYLMURAMYL-(PENTAPEPTIDE) PYROPHOSPHORYL-UNDECAPRENOL N-ACETYLGLUCOSAMINE TRANSFERASE 1"/>
    <property type="match status" value="1"/>
</dbReference>
<evidence type="ECO:0000256" key="5">
    <source>
        <dbReference type="ARBA" id="ARBA00022960"/>
    </source>
</evidence>
<name>A0A381XIN8_9ZZZZ</name>
<feature type="domain" description="Glycosyl transferase family 28 C-terminal" evidence="11">
    <location>
        <begin position="180"/>
        <end position="343"/>
    </location>
</feature>
<sequence length="354" mass="37256">MVMAGGTGGHVYPALAVAGSLLERGVNVVWLGTRTGLESRVVPAKGIDLEWVEVKGLRGTGWIRLLQSPVMLVRALWQAGCVIRRRRPDALLGMGGYVAGPGALAGVLMRLPLVIHEANARAGLSNRLLARVASHVLTGFPATAGLGRQTEWVGNPVRSGIVAIESPEQRAVGQRDLLRLLVIGGSQGAEVLNRLVPAAIVELPVSERPDIVHQCGKAGPQDTIERYRGLGIEADVVEYIDDIAAAYRNADLVICRSGGMTVAEISMAGVAALLVPFPHAVGDHQSMNAAFLAERGAARVIPQKQLSSGSLAGVLMELFDDRSKLLALARAARSLACPDATERVAGFCLEAMGA</sequence>
<evidence type="ECO:0000256" key="1">
    <source>
        <dbReference type="ARBA" id="ARBA00022475"/>
    </source>
</evidence>
<dbReference type="GO" id="GO:0005975">
    <property type="term" value="P:carbohydrate metabolic process"/>
    <property type="evidence" value="ECO:0007669"/>
    <property type="project" value="InterPro"/>
</dbReference>
<dbReference type="InterPro" id="IPR004276">
    <property type="entry name" value="GlycoTrans_28_N"/>
</dbReference>
<dbReference type="CDD" id="cd03785">
    <property type="entry name" value="GT28_MurG"/>
    <property type="match status" value="1"/>
</dbReference>
<dbReference type="GO" id="GO:0050511">
    <property type="term" value="F:undecaprenyldiphospho-muramoylpentapeptide beta-N-acetylglucosaminyltransferase activity"/>
    <property type="evidence" value="ECO:0007669"/>
    <property type="project" value="InterPro"/>
</dbReference>
<dbReference type="NCBIfam" id="TIGR01133">
    <property type="entry name" value="murG"/>
    <property type="match status" value="1"/>
</dbReference>
<dbReference type="Pfam" id="PF03033">
    <property type="entry name" value="Glyco_transf_28"/>
    <property type="match status" value="1"/>
</dbReference>
<evidence type="ECO:0000259" key="10">
    <source>
        <dbReference type="Pfam" id="PF03033"/>
    </source>
</evidence>
<dbReference type="GO" id="GO:0008360">
    <property type="term" value="P:regulation of cell shape"/>
    <property type="evidence" value="ECO:0007669"/>
    <property type="project" value="UniProtKB-KW"/>
</dbReference>